<dbReference type="EMBL" id="BAAADD010000009">
    <property type="protein sequence ID" value="GAA0581489.1"/>
    <property type="molecule type" value="Genomic_DNA"/>
</dbReference>
<dbReference type="InterPro" id="IPR041236">
    <property type="entry name" value="PriA_C"/>
</dbReference>
<dbReference type="HAMAP" id="MF_00983">
    <property type="entry name" value="PriA"/>
    <property type="match status" value="1"/>
</dbReference>
<evidence type="ECO:0000256" key="2">
    <source>
        <dbReference type="ARBA" id="ARBA00022705"/>
    </source>
</evidence>
<name>A0ABP3Q2G1_9PROT</name>
<dbReference type="Pfam" id="PF18319">
    <property type="entry name" value="Zn_ribbon_PriA"/>
    <property type="match status" value="1"/>
</dbReference>
<dbReference type="SMART" id="SM00487">
    <property type="entry name" value="DEXDc"/>
    <property type="match status" value="1"/>
</dbReference>
<keyword evidence="14" id="KW-1185">Reference proteome</keyword>
<dbReference type="InterPro" id="IPR042115">
    <property type="entry name" value="PriA_3primeBD_sf"/>
</dbReference>
<feature type="domain" description="Helicase ATP-binding" evidence="12">
    <location>
        <begin position="211"/>
        <end position="377"/>
    </location>
</feature>
<evidence type="ECO:0000256" key="7">
    <source>
        <dbReference type="ARBA" id="ARBA00022833"/>
    </source>
</evidence>
<dbReference type="InterPro" id="IPR014001">
    <property type="entry name" value="Helicase_ATP-bd"/>
</dbReference>
<keyword evidence="10 11" id="KW-0413">Isomerase</keyword>
<dbReference type="InterPro" id="IPR041222">
    <property type="entry name" value="PriA_3primeBD"/>
</dbReference>
<feature type="binding site" evidence="11">
    <location>
        <position position="465"/>
    </location>
    <ligand>
        <name>Zn(2+)</name>
        <dbReference type="ChEBI" id="CHEBI:29105"/>
        <label>2</label>
    </ligand>
</feature>
<evidence type="ECO:0000313" key="14">
    <source>
        <dbReference type="Proteomes" id="UP001499951"/>
    </source>
</evidence>
<dbReference type="NCBIfam" id="TIGR00595">
    <property type="entry name" value="priA"/>
    <property type="match status" value="1"/>
</dbReference>
<comment type="similarity">
    <text evidence="11">Belongs to the helicase family. PriA subfamily.</text>
</comment>
<comment type="caution">
    <text evidence="13">The sequence shown here is derived from an EMBL/GenBank/DDBJ whole genome shotgun (WGS) entry which is preliminary data.</text>
</comment>
<evidence type="ECO:0000256" key="5">
    <source>
        <dbReference type="ARBA" id="ARBA00022801"/>
    </source>
</evidence>
<dbReference type="Pfam" id="PF18074">
    <property type="entry name" value="PriA_C"/>
    <property type="match status" value="1"/>
</dbReference>
<dbReference type="Gene3D" id="3.40.50.300">
    <property type="entry name" value="P-loop containing nucleotide triphosphate hydrolases"/>
    <property type="match status" value="2"/>
</dbReference>
<feature type="binding site" evidence="11">
    <location>
        <position position="441"/>
    </location>
    <ligand>
        <name>Zn(2+)</name>
        <dbReference type="ChEBI" id="CHEBI:29105"/>
        <label>1</label>
    </ligand>
</feature>
<evidence type="ECO:0000259" key="12">
    <source>
        <dbReference type="PROSITE" id="PS51192"/>
    </source>
</evidence>
<feature type="binding site" evidence="11">
    <location>
        <position position="481"/>
    </location>
    <ligand>
        <name>Zn(2+)</name>
        <dbReference type="ChEBI" id="CHEBI:29105"/>
        <label>1</label>
    </ligand>
</feature>
<keyword evidence="2 11" id="KW-0235">DNA replication</keyword>
<dbReference type="CDD" id="cd17929">
    <property type="entry name" value="DEXHc_priA"/>
    <property type="match status" value="1"/>
</dbReference>
<dbReference type="PROSITE" id="PS51192">
    <property type="entry name" value="HELICASE_ATP_BIND_1"/>
    <property type="match status" value="1"/>
</dbReference>
<protein>
    <recommendedName>
        <fullName evidence="11">Replication restart protein PriA</fullName>
    </recommendedName>
    <alternativeName>
        <fullName evidence="11">ATP-dependent DNA helicase PriA</fullName>
        <ecNumber evidence="11">5.6.2.4</ecNumber>
    </alternativeName>
    <alternativeName>
        <fullName evidence="11">DNA 3'-5' helicase PriA</fullName>
    </alternativeName>
</protein>
<dbReference type="Pfam" id="PF00270">
    <property type="entry name" value="DEAD"/>
    <property type="match status" value="1"/>
</dbReference>
<dbReference type="SMART" id="SM00490">
    <property type="entry name" value="HELICc"/>
    <property type="match status" value="1"/>
</dbReference>
<keyword evidence="8 11" id="KW-0067">ATP-binding</keyword>
<evidence type="ECO:0000256" key="11">
    <source>
        <dbReference type="HAMAP-Rule" id="MF_00983"/>
    </source>
</evidence>
<gene>
    <name evidence="11" type="primary">priA</name>
    <name evidence="13" type="ORF">GCM10008942_32930</name>
</gene>
<dbReference type="EC" id="5.6.2.4" evidence="11"/>
<reference evidence="14" key="1">
    <citation type="journal article" date="2019" name="Int. J. Syst. Evol. Microbiol.">
        <title>The Global Catalogue of Microorganisms (GCM) 10K type strain sequencing project: providing services to taxonomists for standard genome sequencing and annotation.</title>
        <authorList>
            <consortium name="The Broad Institute Genomics Platform"/>
            <consortium name="The Broad Institute Genome Sequencing Center for Infectious Disease"/>
            <person name="Wu L."/>
            <person name="Ma J."/>
        </authorList>
    </citation>
    <scope>NUCLEOTIDE SEQUENCE [LARGE SCALE GENOMIC DNA]</scope>
    <source>
        <strain evidence="14">JCM 15089</strain>
    </source>
</reference>
<dbReference type="InterPro" id="IPR011545">
    <property type="entry name" value="DEAD/DEAH_box_helicase_dom"/>
</dbReference>
<feature type="binding site" evidence="11">
    <location>
        <position position="447"/>
    </location>
    <ligand>
        <name>Zn(2+)</name>
        <dbReference type="ChEBI" id="CHEBI:29105"/>
        <label>2</label>
    </ligand>
</feature>
<dbReference type="PANTHER" id="PTHR30580:SF0">
    <property type="entry name" value="PRIMOSOMAL PROTEIN N"/>
    <property type="match status" value="1"/>
</dbReference>
<keyword evidence="6 11" id="KW-0347">Helicase</keyword>
<dbReference type="NCBIfam" id="NF004070">
    <property type="entry name" value="PRK05580.2-2"/>
    <property type="match status" value="1"/>
</dbReference>
<keyword evidence="1 11" id="KW-0639">Primosome</keyword>
<dbReference type="Proteomes" id="UP001499951">
    <property type="component" value="Unassembled WGS sequence"/>
</dbReference>
<dbReference type="Gene3D" id="3.40.1440.60">
    <property type="entry name" value="PriA, 3(prime) DNA-binding domain"/>
    <property type="match status" value="1"/>
</dbReference>
<comment type="catalytic activity">
    <reaction evidence="11">
        <text>Couples ATP hydrolysis with the unwinding of duplex DNA by translocating in the 3'-5' direction.</text>
        <dbReference type="EC" id="5.6.2.4"/>
    </reaction>
</comment>
<comment type="subunit">
    <text evidence="11">Component of the replication restart primosome.</text>
</comment>
<comment type="function">
    <text evidence="11">Initiates the restart of stalled replication forks, which reloads the replicative helicase on sites other than the origin of replication. Recognizes and binds to abandoned replication forks and remodels them to uncover a helicase loading site. Promotes assembly of the primosome at these replication forks.</text>
</comment>
<comment type="cofactor">
    <cofactor evidence="11">
        <name>Zn(2+)</name>
        <dbReference type="ChEBI" id="CHEBI:29105"/>
    </cofactor>
    <text evidence="11">Binds 2 zinc ions per subunit.</text>
</comment>
<evidence type="ECO:0000256" key="8">
    <source>
        <dbReference type="ARBA" id="ARBA00022840"/>
    </source>
</evidence>
<evidence type="ECO:0000256" key="4">
    <source>
        <dbReference type="ARBA" id="ARBA00022741"/>
    </source>
</evidence>
<dbReference type="RefSeq" id="WP_166935070.1">
    <property type="nucleotide sequence ID" value="NZ_BAAADD010000009.1"/>
</dbReference>
<keyword evidence="5 11" id="KW-0378">Hydrolase</keyword>
<keyword evidence="4 11" id="KW-0547">Nucleotide-binding</keyword>
<dbReference type="InterPro" id="IPR040498">
    <property type="entry name" value="PriA_CRR"/>
</dbReference>
<comment type="catalytic activity">
    <reaction evidence="11">
        <text>ATP + H2O = ADP + phosphate + H(+)</text>
        <dbReference type="Rhea" id="RHEA:13065"/>
        <dbReference type="ChEBI" id="CHEBI:15377"/>
        <dbReference type="ChEBI" id="CHEBI:15378"/>
        <dbReference type="ChEBI" id="CHEBI:30616"/>
        <dbReference type="ChEBI" id="CHEBI:43474"/>
        <dbReference type="ChEBI" id="CHEBI:456216"/>
        <dbReference type="EC" id="5.6.2.4"/>
    </reaction>
</comment>
<dbReference type="SUPFAM" id="SSF52540">
    <property type="entry name" value="P-loop containing nucleoside triphosphate hydrolases"/>
    <property type="match status" value="2"/>
</dbReference>
<evidence type="ECO:0000256" key="6">
    <source>
        <dbReference type="ARBA" id="ARBA00022806"/>
    </source>
</evidence>
<keyword evidence="9 11" id="KW-0238">DNA-binding</keyword>
<dbReference type="Pfam" id="PF17764">
    <property type="entry name" value="PriA_3primeBD"/>
    <property type="match status" value="1"/>
</dbReference>
<evidence type="ECO:0000256" key="3">
    <source>
        <dbReference type="ARBA" id="ARBA00022723"/>
    </source>
</evidence>
<evidence type="ECO:0000256" key="1">
    <source>
        <dbReference type="ARBA" id="ARBA00022515"/>
    </source>
</evidence>
<dbReference type="InterPro" id="IPR005259">
    <property type="entry name" value="PriA"/>
</dbReference>
<accession>A0ABP3Q2G1</accession>
<keyword evidence="7 11" id="KW-0862">Zinc</keyword>
<feature type="binding site" evidence="11">
    <location>
        <position position="468"/>
    </location>
    <ligand>
        <name>Zn(2+)</name>
        <dbReference type="ChEBI" id="CHEBI:29105"/>
        <label>2</label>
    </ligand>
</feature>
<feature type="binding site" evidence="11">
    <location>
        <position position="438"/>
    </location>
    <ligand>
        <name>Zn(2+)</name>
        <dbReference type="ChEBI" id="CHEBI:29105"/>
        <label>1</label>
    </ligand>
</feature>
<sequence>MTAPDLKSGKTDCCRAGVLLPLPLADAYDYKLSVPARRGQIVAAPLGPRTSIGVVWGDAAGGVAEPRLKQAVPLDGEPALPPGLCDFVDWVAQYTLTLPGMVLAMALRSRQAFEPESARVAYIKGDGLPKKLTPARQRVLDTAADGLARSVPQLAEEANVTPAVVRGLIDCGALIPVDLPEFDPFPRPDPDFSQPVLDTEQDLAAHVMKGAVKAKRFGVSLLDGVTGSGKTETYFEAAAEAVRLGRQVLILLPEIALTVQFLDRFAARFGVRPAEWHSDLSQRERRRVYRAVMSGEARVVVGARSALFLPFKDLGLVIVDEEHEQAYKQEDGAIYHARDMAVVRARIEGCPVVLASATPSLESYVNAKTGRYAHLRLTSRHGAAVLPEVRLIDLRNDRGDPGTFLSPTLRGALATTIEAGEQAMLFLNRRGYAPLTLCESCGHKLVCRNCSAWLVEHRYRKRLVCHHCGYETGLPTECPECHTQGAFTACGPGVERVMEEFKLAFPEVRVAIASSDTMGGPAEMQLAIRAMMKREIDVLIGTQIVAKGHHFPQLTLVGVVDADLGGSDGDLRARERTFQLLHQVAGRAGRAEKPGLVLMQTRNPKDAVMQALIASDRDAFYDQETKYREVTHAPPFGRLAAIILSGHDGDAVRSAGRILAQTAPAARAVKVWGPTPAFYSLLRGQTRERLLVQTEKSVDIQAYLRTWLAAATLPKNVRVVVDVDPVSFF</sequence>
<dbReference type="InterPro" id="IPR001650">
    <property type="entry name" value="Helicase_C-like"/>
</dbReference>
<feature type="binding site" evidence="11">
    <location>
        <position position="450"/>
    </location>
    <ligand>
        <name>Zn(2+)</name>
        <dbReference type="ChEBI" id="CHEBI:29105"/>
        <label>2</label>
    </ligand>
</feature>
<keyword evidence="3 11" id="KW-0479">Metal-binding</keyword>
<evidence type="ECO:0000313" key="13">
    <source>
        <dbReference type="EMBL" id="GAA0581489.1"/>
    </source>
</evidence>
<dbReference type="PANTHER" id="PTHR30580">
    <property type="entry name" value="PRIMOSOMAL PROTEIN N"/>
    <property type="match status" value="1"/>
</dbReference>
<dbReference type="InterPro" id="IPR027417">
    <property type="entry name" value="P-loop_NTPase"/>
</dbReference>
<evidence type="ECO:0000256" key="9">
    <source>
        <dbReference type="ARBA" id="ARBA00023125"/>
    </source>
</evidence>
<feature type="binding site" evidence="11">
    <location>
        <position position="478"/>
    </location>
    <ligand>
        <name>Zn(2+)</name>
        <dbReference type="ChEBI" id="CHEBI:29105"/>
        <label>1</label>
    </ligand>
</feature>
<proteinExistence type="inferred from homology"/>
<organism evidence="13 14">
    <name type="scientific">Rhizomicrobium electricum</name>
    <dbReference type="NCBI Taxonomy" id="480070"/>
    <lineage>
        <taxon>Bacteria</taxon>
        <taxon>Pseudomonadati</taxon>
        <taxon>Pseudomonadota</taxon>
        <taxon>Alphaproteobacteria</taxon>
        <taxon>Micropepsales</taxon>
        <taxon>Micropepsaceae</taxon>
        <taxon>Rhizomicrobium</taxon>
    </lineage>
</organism>
<evidence type="ECO:0000256" key="10">
    <source>
        <dbReference type="ARBA" id="ARBA00023235"/>
    </source>
</evidence>